<keyword evidence="2" id="KW-0805">Transcription regulation</keyword>
<keyword evidence="3" id="KW-0238">DNA-binding</keyword>
<feature type="modified residue" description="4-aspartylphosphate" evidence="5">
    <location>
        <position position="54"/>
    </location>
</feature>
<dbReference type="PROSITE" id="PS00622">
    <property type="entry name" value="HTH_LUXR_1"/>
    <property type="match status" value="1"/>
</dbReference>
<comment type="caution">
    <text evidence="8">The sequence shown here is derived from an EMBL/GenBank/DDBJ whole genome shotgun (WGS) entry which is preliminary data.</text>
</comment>
<dbReference type="RefSeq" id="WP_205257469.1">
    <property type="nucleotide sequence ID" value="NZ_BAAAPV010000003.1"/>
</dbReference>
<evidence type="ECO:0000259" key="6">
    <source>
        <dbReference type="PROSITE" id="PS50043"/>
    </source>
</evidence>
<dbReference type="InterPro" id="IPR000792">
    <property type="entry name" value="Tscrpt_reg_LuxR_C"/>
</dbReference>
<sequence>MTTVVLADDQPLIRMGFRLVLGSTPDITVIGEADNGGQAVELAVRLDPDVVLMDVRMPGTDGIEATRQVVERAPRSRVLILTTFDLDEYAFAGLHAGASGFLLKDVEPAELISAIRTVARGDAVIAPRVTRRLLDTFASSLPGAPGPGAPLLDRLTPREREVLVQVATGRSNSEIAEQLFLSETTVKTHLGRVLTKLELRDRVQVVVFAFQNGLAPTAGS</sequence>
<gene>
    <name evidence="8" type="ORF">JL107_12955</name>
</gene>
<dbReference type="PANTHER" id="PTHR43214">
    <property type="entry name" value="TWO-COMPONENT RESPONSE REGULATOR"/>
    <property type="match status" value="1"/>
</dbReference>
<keyword evidence="1 5" id="KW-0597">Phosphoprotein</keyword>
<keyword evidence="9" id="KW-1185">Reference proteome</keyword>
<dbReference type="SUPFAM" id="SSF46894">
    <property type="entry name" value="C-terminal effector domain of the bipartite response regulators"/>
    <property type="match status" value="1"/>
</dbReference>
<dbReference type="CDD" id="cd06170">
    <property type="entry name" value="LuxR_C_like"/>
    <property type="match status" value="1"/>
</dbReference>
<dbReference type="InterPro" id="IPR016032">
    <property type="entry name" value="Sig_transdc_resp-reg_C-effctor"/>
</dbReference>
<dbReference type="Pfam" id="PF00196">
    <property type="entry name" value="GerE"/>
    <property type="match status" value="1"/>
</dbReference>
<name>A0A938YR11_9ACTN</name>
<evidence type="ECO:0000256" key="3">
    <source>
        <dbReference type="ARBA" id="ARBA00023125"/>
    </source>
</evidence>
<dbReference type="CDD" id="cd17535">
    <property type="entry name" value="REC_NarL-like"/>
    <property type="match status" value="1"/>
</dbReference>
<evidence type="ECO:0000259" key="7">
    <source>
        <dbReference type="PROSITE" id="PS50110"/>
    </source>
</evidence>
<dbReference type="SMART" id="SM00421">
    <property type="entry name" value="HTH_LUXR"/>
    <property type="match status" value="1"/>
</dbReference>
<dbReference type="SUPFAM" id="SSF52172">
    <property type="entry name" value="CheY-like"/>
    <property type="match status" value="1"/>
</dbReference>
<dbReference type="InterPro" id="IPR001789">
    <property type="entry name" value="Sig_transdc_resp-reg_receiver"/>
</dbReference>
<feature type="domain" description="Response regulatory" evidence="7">
    <location>
        <begin position="3"/>
        <end position="119"/>
    </location>
</feature>
<dbReference type="InterPro" id="IPR058245">
    <property type="entry name" value="NreC/VraR/RcsB-like_REC"/>
</dbReference>
<evidence type="ECO:0000256" key="2">
    <source>
        <dbReference type="ARBA" id="ARBA00023015"/>
    </source>
</evidence>
<proteinExistence type="predicted"/>
<dbReference type="GO" id="GO:0000160">
    <property type="term" value="P:phosphorelay signal transduction system"/>
    <property type="evidence" value="ECO:0007669"/>
    <property type="project" value="InterPro"/>
</dbReference>
<evidence type="ECO:0000313" key="9">
    <source>
        <dbReference type="Proteomes" id="UP000663801"/>
    </source>
</evidence>
<protein>
    <submittedName>
        <fullName evidence="8">Response regulator transcription factor</fullName>
    </submittedName>
</protein>
<dbReference type="EMBL" id="JAERWL010000010">
    <property type="protein sequence ID" value="MBM9477355.1"/>
    <property type="molecule type" value="Genomic_DNA"/>
</dbReference>
<dbReference type="PROSITE" id="PS50110">
    <property type="entry name" value="RESPONSE_REGULATORY"/>
    <property type="match status" value="1"/>
</dbReference>
<organism evidence="8 9">
    <name type="scientific">Nakamurella flavida</name>
    <dbReference type="NCBI Taxonomy" id="363630"/>
    <lineage>
        <taxon>Bacteria</taxon>
        <taxon>Bacillati</taxon>
        <taxon>Actinomycetota</taxon>
        <taxon>Actinomycetes</taxon>
        <taxon>Nakamurellales</taxon>
        <taxon>Nakamurellaceae</taxon>
        <taxon>Nakamurella</taxon>
    </lineage>
</organism>
<dbReference type="GO" id="GO:0006355">
    <property type="term" value="P:regulation of DNA-templated transcription"/>
    <property type="evidence" value="ECO:0007669"/>
    <property type="project" value="InterPro"/>
</dbReference>
<accession>A0A938YR11</accession>
<dbReference type="Gene3D" id="3.40.50.2300">
    <property type="match status" value="1"/>
</dbReference>
<dbReference type="Pfam" id="PF00072">
    <property type="entry name" value="Response_reg"/>
    <property type="match status" value="1"/>
</dbReference>
<feature type="domain" description="HTH luxR-type" evidence="6">
    <location>
        <begin position="148"/>
        <end position="213"/>
    </location>
</feature>
<evidence type="ECO:0000256" key="4">
    <source>
        <dbReference type="ARBA" id="ARBA00023163"/>
    </source>
</evidence>
<evidence type="ECO:0000313" key="8">
    <source>
        <dbReference type="EMBL" id="MBM9477355.1"/>
    </source>
</evidence>
<dbReference type="InterPro" id="IPR039420">
    <property type="entry name" value="WalR-like"/>
</dbReference>
<dbReference type="SMART" id="SM00448">
    <property type="entry name" value="REC"/>
    <property type="match status" value="1"/>
</dbReference>
<keyword evidence="4" id="KW-0804">Transcription</keyword>
<evidence type="ECO:0000256" key="1">
    <source>
        <dbReference type="ARBA" id="ARBA00022553"/>
    </source>
</evidence>
<dbReference type="PANTHER" id="PTHR43214:SF24">
    <property type="entry name" value="TRANSCRIPTIONAL REGULATORY PROTEIN NARL-RELATED"/>
    <property type="match status" value="1"/>
</dbReference>
<dbReference type="PROSITE" id="PS50043">
    <property type="entry name" value="HTH_LUXR_2"/>
    <property type="match status" value="1"/>
</dbReference>
<reference evidence="8" key="1">
    <citation type="submission" date="2021-01" db="EMBL/GenBank/DDBJ databases">
        <title>KCTC 19127 draft genome.</title>
        <authorList>
            <person name="An D."/>
        </authorList>
    </citation>
    <scope>NUCLEOTIDE SEQUENCE</scope>
    <source>
        <strain evidence="8">KCTC 19127</strain>
    </source>
</reference>
<dbReference type="GO" id="GO:0003677">
    <property type="term" value="F:DNA binding"/>
    <property type="evidence" value="ECO:0007669"/>
    <property type="project" value="UniProtKB-KW"/>
</dbReference>
<dbReference type="InterPro" id="IPR011006">
    <property type="entry name" value="CheY-like_superfamily"/>
</dbReference>
<evidence type="ECO:0000256" key="5">
    <source>
        <dbReference type="PROSITE-ProRule" id="PRU00169"/>
    </source>
</evidence>
<dbReference type="PRINTS" id="PR00038">
    <property type="entry name" value="HTHLUXR"/>
</dbReference>
<dbReference type="AlphaFoldDB" id="A0A938YR11"/>
<dbReference type="Proteomes" id="UP000663801">
    <property type="component" value="Unassembled WGS sequence"/>
</dbReference>